<dbReference type="eggNOG" id="KOG4754">
    <property type="taxonomic scope" value="Eukaryota"/>
</dbReference>
<dbReference type="SUPFAM" id="SSF53254">
    <property type="entry name" value="Phosphoglycerate mutase-like"/>
    <property type="match status" value="1"/>
</dbReference>
<dbReference type="GO" id="GO:0005737">
    <property type="term" value="C:cytoplasm"/>
    <property type="evidence" value="ECO:0007669"/>
    <property type="project" value="TreeGrafter"/>
</dbReference>
<dbReference type="VEuPathDB" id="FungiDB:PGUG_02971"/>
<evidence type="ECO:0000256" key="1">
    <source>
        <dbReference type="SAM" id="SignalP"/>
    </source>
</evidence>
<dbReference type="CDD" id="cd07067">
    <property type="entry name" value="HP_PGM_like"/>
    <property type="match status" value="1"/>
</dbReference>
<evidence type="ECO:0008006" key="4">
    <source>
        <dbReference type="Google" id="ProtNLM"/>
    </source>
</evidence>
<dbReference type="GO" id="GO:0016791">
    <property type="term" value="F:phosphatase activity"/>
    <property type="evidence" value="ECO:0007669"/>
    <property type="project" value="TreeGrafter"/>
</dbReference>
<dbReference type="InterPro" id="IPR013078">
    <property type="entry name" value="His_Pase_superF_clade-1"/>
</dbReference>
<dbReference type="RefSeq" id="XP_001485242.1">
    <property type="nucleotide sequence ID" value="XM_001485192.1"/>
</dbReference>
<dbReference type="FunCoup" id="A5DI70">
    <property type="interactions" value="181"/>
</dbReference>
<dbReference type="STRING" id="294746.A5DI70"/>
<dbReference type="PANTHER" id="PTHR48100">
    <property type="entry name" value="BROAD-SPECIFICITY PHOSPHATASE YOR283W-RELATED"/>
    <property type="match status" value="1"/>
</dbReference>
<dbReference type="EMBL" id="CH408157">
    <property type="protein sequence ID" value="EDK38873.1"/>
    <property type="molecule type" value="Genomic_DNA"/>
</dbReference>
<dbReference type="Pfam" id="PF00300">
    <property type="entry name" value="His_Phos_1"/>
    <property type="match status" value="1"/>
</dbReference>
<dbReference type="OrthoDB" id="496981at2759"/>
<sequence>MVQTSWILSLVTFVTAINAFPQQRLLTRQSDNVPRQYNVVYGFFQQTSPDTEENFDIDGNNFGLYSNISWSDVTDKIEALNEKSEDKKYKLIFAARHGEGYHNVAPDMYSAEDWECYWQIQDGNGEIEWFDASLTPNGEQQIEKLSGQWQEQLKKGTPLPQSYYASPLRRTLQTFELTWTNVSKFDHNDKYKPLVREVARETYGIDSESRRHDKEFIVKNWPFVQLPSDFSDPDPWWSPKERETGQHRDYRAELFLNDVFTNDNNQVISLTTHSGFIKSLLKVVNHRKWSMPTGAMIPLIVEASDFGPFEKPDLDKKWSTLPDKCKNYKPS</sequence>
<evidence type="ECO:0000313" key="3">
    <source>
        <dbReference type="Proteomes" id="UP000001997"/>
    </source>
</evidence>
<dbReference type="InterPro" id="IPR029033">
    <property type="entry name" value="His_PPase_superfam"/>
</dbReference>
<dbReference type="AlphaFoldDB" id="A5DI70"/>
<dbReference type="Gene3D" id="3.40.50.1240">
    <property type="entry name" value="Phosphoglycerate mutase-like"/>
    <property type="match status" value="1"/>
</dbReference>
<dbReference type="GeneID" id="5127224"/>
<dbReference type="HOGENOM" id="CLU_039184_0_3_1"/>
<dbReference type="PANTHER" id="PTHR48100:SF1">
    <property type="entry name" value="HISTIDINE PHOSPHATASE FAMILY PROTEIN-RELATED"/>
    <property type="match status" value="1"/>
</dbReference>
<keyword evidence="3" id="KW-1185">Reference proteome</keyword>
<dbReference type="InterPro" id="IPR050275">
    <property type="entry name" value="PGM_Phosphatase"/>
</dbReference>
<feature type="chain" id="PRO_5002679999" description="Phosphomutase-like protein 3" evidence="1">
    <location>
        <begin position="20"/>
        <end position="331"/>
    </location>
</feature>
<accession>A5DI70</accession>
<reference evidence="2 3" key="1">
    <citation type="journal article" date="2009" name="Nature">
        <title>Evolution of pathogenicity and sexual reproduction in eight Candida genomes.</title>
        <authorList>
            <person name="Butler G."/>
            <person name="Rasmussen M.D."/>
            <person name="Lin M.F."/>
            <person name="Santos M.A."/>
            <person name="Sakthikumar S."/>
            <person name="Munro C.A."/>
            <person name="Rheinbay E."/>
            <person name="Grabherr M."/>
            <person name="Forche A."/>
            <person name="Reedy J.L."/>
            <person name="Agrafioti I."/>
            <person name="Arnaud M.B."/>
            <person name="Bates S."/>
            <person name="Brown A.J."/>
            <person name="Brunke S."/>
            <person name="Costanzo M.C."/>
            <person name="Fitzpatrick D.A."/>
            <person name="de Groot P.W."/>
            <person name="Harris D."/>
            <person name="Hoyer L.L."/>
            <person name="Hube B."/>
            <person name="Klis F.M."/>
            <person name="Kodira C."/>
            <person name="Lennard N."/>
            <person name="Logue M.E."/>
            <person name="Martin R."/>
            <person name="Neiman A.M."/>
            <person name="Nikolaou E."/>
            <person name="Quail M.A."/>
            <person name="Quinn J."/>
            <person name="Santos M.C."/>
            <person name="Schmitzberger F.F."/>
            <person name="Sherlock G."/>
            <person name="Shah P."/>
            <person name="Silverstein K.A."/>
            <person name="Skrzypek M.S."/>
            <person name="Soll D."/>
            <person name="Staggs R."/>
            <person name="Stansfield I."/>
            <person name="Stumpf M.P."/>
            <person name="Sudbery P.E."/>
            <person name="Srikantha T."/>
            <person name="Zeng Q."/>
            <person name="Berman J."/>
            <person name="Berriman M."/>
            <person name="Heitman J."/>
            <person name="Gow N.A."/>
            <person name="Lorenz M.C."/>
            <person name="Birren B.W."/>
            <person name="Kellis M."/>
            <person name="Cuomo C.A."/>
        </authorList>
    </citation>
    <scope>NUCLEOTIDE SEQUENCE [LARGE SCALE GENOMIC DNA]</scope>
    <source>
        <strain evidence="3">ATCC 6260 / CBS 566 / DSM 6381 / JCM 1539 / NBRC 10279 / NRRL Y-324</strain>
    </source>
</reference>
<evidence type="ECO:0000313" key="2">
    <source>
        <dbReference type="EMBL" id="EDK38873.1"/>
    </source>
</evidence>
<gene>
    <name evidence="2" type="ORF">PGUG_02971</name>
</gene>
<protein>
    <recommendedName>
        <fullName evidence="4">Phosphomutase-like protein 3</fullName>
    </recommendedName>
</protein>
<feature type="signal peptide" evidence="1">
    <location>
        <begin position="1"/>
        <end position="19"/>
    </location>
</feature>
<organism evidence="2 3">
    <name type="scientific">Meyerozyma guilliermondii (strain ATCC 6260 / CBS 566 / DSM 6381 / JCM 1539 / NBRC 10279 / NRRL Y-324)</name>
    <name type="common">Yeast</name>
    <name type="synonym">Candida guilliermondii</name>
    <dbReference type="NCBI Taxonomy" id="294746"/>
    <lineage>
        <taxon>Eukaryota</taxon>
        <taxon>Fungi</taxon>
        <taxon>Dikarya</taxon>
        <taxon>Ascomycota</taxon>
        <taxon>Saccharomycotina</taxon>
        <taxon>Pichiomycetes</taxon>
        <taxon>Debaryomycetaceae</taxon>
        <taxon>Meyerozyma</taxon>
    </lineage>
</organism>
<proteinExistence type="predicted"/>
<dbReference type="OMA" id="TCDHRRS"/>
<name>A5DI70_PICGU</name>
<dbReference type="KEGG" id="pgu:PGUG_02971"/>
<dbReference type="Proteomes" id="UP000001997">
    <property type="component" value="Unassembled WGS sequence"/>
</dbReference>
<keyword evidence="1" id="KW-0732">Signal</keyword>
<dbReference type="InParanoid" id="A5DI70"/>
<dbReference type="SMART" id="SM00855">
    <property type="entry name" value="PGAM"/>
    <property type="match status" value="1"/>
</dbReference>